<keyword evidence="6" id="KW-1185">Reference proteome</keyword>
<evidence type="ECO:0000313" key="5">
    <source>
        <dbReference type="EMBL" id="QEN09723.1"/>
    </source>
</evidence>
<dbReference type="RefSeq" id="WP_149487795.1">
    <property type="nucleotide sequence ID" value="NZ_CP036150.1"/>
</dbReference>
<dbReference type="KEGG" id="ock:EXM22_17665"/>
<organism evidence="5 6">
    <name type="scientific">Oceanispirochaeta crateris</name>
    <dbReference type="NCBI Taxonomy" id="2518645"/>
    <lineage>
        <taxon>Bacteria</taxon>
        <taxon>Pseudomonadati</taxon>
        <taxon>Spirochaetota</taxon>
        <taxon>Spirochaetia</taxon>
        <taxon>Spirochaetales</taxon>
        <taxon>Spirochaetaceae</taxon>
        <taxon>Oceanispirochaeta</taxon>
    </lineage>
</organism>
<dbReference type="GO" id="GO:0003700">
    <property type="term" value="F:DNA-binding transcription factor activity"/>
    <property type="evidence" value="ECO:0007669"/>
    <property type="project" value="TreeGrafter"/>
</dbReference>
<dbReference type="PANTHER" id="PTHR30146:SF109">
    <property type="entry name" value="HTH-TYPE TRANSCRIPTIONAL REGULATOR GALS"/>
    <property type="match status" value="1"/>
</dbReference>
<dbReference type="InterPro" id="IPR010982">
    <property type="entry name" value="Lambda_DNA-bd_dom_sf"/>
</dbReference>
<keyword evidence="1" id="KW-0805">Transcription regulation</keyword>
<dbReference type="Gene3D" id="1.10.260.40">
    <property type="entry name" value="lambda repressor-like DNA-binding domains"/>
    <property type="match status" value="1"/>
</dbReference>
<gene>
    <name evidence="5" type="ORF">EXM22_17665</name>
</gene>
<evidence type="ECO:0000313" key="6">
    <source>
        <dbReference type="Proteomes" id="UP000324209"/>
    </source>
</evidence>
<dbReference type="Pfam" id="PF00356">
    <property type="entry name" value="LacI"/>
    <property type="match status" value="1"/>
</dbReference>
<dbReference type="AlphaFoldDB" id="A0A5C1QP28"/>
<evidence type="ECO:0000259" key="4">
    <source>
        <dbReference type="PROSITE" id="PS50932"/>
    </source>
</evidence>
<dbReference type="Gene3D" id="3.40.50.2300">
    <property type="match status" value="2"/>
</dbReference>
<dbReference type="OrthoDB" id="9784962at2"/>
<dbReference type="SMART" id="SM00354">
    <property type="entry name" value="HTH_LACI"/>
    <property type="match status" value="1"/>
</dbReference>
<sequence>MTKEQPSITVRDVAAKAGVSTATVSRVLNGDPKVRPDTAERVQKAVSLLGYRMNQVARSLKTKRTHTIGIIAPEFKNDFFMSIVTGIEDTLKQIGYSVVLCSSRENRKEEAERLQLLKEKNTEGVIIIPGSNKGEHFNIMKGTPVVLVDRLVEGFESDAVLSDNFQGSYDAVQYSLKNGATHIGFIGGKRTLTSAKERYGGYKKALQDNHRKSEPEIILFGDYHEDSGYQLMKTLMERETPPDHVFISNYFMHLGAARYLLQSDHKGLHILSFDDLPLAAFFPYASIIVAQPMERIGREAAKLLIQRINGSRADTKIIRLPTSMRILE</sequence>
<dbReference type="Pfam" id="PF00532">
    <property type="entry name" value="Peripla_BP_1"/>
    <property type="match status" value="1"/>
</dbReference>
<feature type="domain" description="HTH lacI-type" evidence="4">
    <location>
        <begin position="8"/>
        <end position="62"/>
    </location>
</feature>
<evidence type="ECO:0000256" key="1">
    <source>
        <dbReference type="ARBA" id="ARBA00023015"/>
    </source>
</evidence>
<evidence type="ECO:0000256" key="3">
    <source>
        <dbReference type="ARBA" id="ARBA00023163"/>
    </source>
</evidence>
<dbReference type="PANTHER" id="PTHR30146">
    <property type="entry name" value="LACI-RELATED TRANSCRIPTIONAL REPRESSOR"/>
    <property type="match status" value="1"/>
</dbReference>
<dbReference type="PROSITE" id="PS50932">
    <property type="entry name" value="HTH_LACI_2"/>
    <property type="match status" value="1"/>
</dbReference>
<dbReference type="PRINTS" id="PR00036">
    <property type="entry name" value="HTHLACI"/>
</dbReference>
<dbReference type="SUPFAM" id="SSF53822">
    <property type="entry name" value="Periplasmic binding protein-like I"/>
    <property type="match status" value="1"/>
</dbReference>
<dbReference type="EMBL" id="CP036150">
    <property type="protein sequence ID" value="QEN09723.1"/>
    <property type="molecule type" value="Genomic_DNA"/>
</dbReference>
<accession>A0A5C1QP28</accession>
<dbReference type="Proteomes" id="UP000324209">
    <property type="component" value="Chromosome"/>
</dbReference>
<dbReference type="PROSITE" id="PS00356">
    <property type="entry name" value="HTH_LACI_1"/>
    <property type="match status" value="1"/>
</dbReference>
<name>A0A5C1QP28_9SPIO</name>
<dbReference type="CDD" id="cd01392">
    <property type="entry name" value="HTH_LacI"/>
    <property type="match status" value="1"/>
</dbReference>
<dbReference type="InterPro" id="IPR000843">
    <property type="entry name" value="HTH_LacI"/>
</dbReference>
<dbReference type="SUPFAM" id="SSF47413">
    <property type="entry name" value="lambda repressor-like DNA-binding domains"/>
    <property type="match status" value="1"/>
</dbReference>
<dbReference type="InterPro" id="IPR001761">
    <property type="entry name" value="Peripla_BP/Lac1_sug-bd_dom"/>
</dbReference>
<keyword evidence="3" id="KW-0804">Transcription</keyword>
<keyword evidence="2" id="KW-0238">DNA-binding</keyword>
<dbReference type="InterPro" id="IPR028082">
    <property type="entry name" value="Peripla_BP_I"/>
</dbReference>
<reference evidence="5 6" key="1">
    <citation type="submission" date="2019-02" db="EMBL/GenBank/DDBJ databases">
        <title>Complete Genome Sequence and Methylome Analysis of free living Spirochaetas.</title>
        <authorList>
            <person name="Fomenkov A."/>
            <person name="Dubinina G."/>
            <person name="Leshcheva N."/>
            <person name="Mikheeva N."/>
            <person name="Grabovich M."/>
            <person name="Vincze T."/>
            <person name="Roberts R.J."/>
        </authorList>
    </citation>
    <scope>NUCLEOTIDE SEQUENCE [LARGE SCALE GENOMIC DNA]</scope>
    <source>
        <strain evidence="5 6">K2</strain>
    </source>
</reference>
<dbReference type="GO" id="GO:0000976">
    <property type="term" value="F:transcription cis-regulatory region binding"/>
    <property type="evidence" value="ECO:0007669"/>
    <property type="project" value="TreeGrafter"/>
</dbReference>
<evidence type="ECO:0000256" key="2">
    <source>
        <dbReference type="ARBA" id="ARBA00023125"/>
    </source>
</evidence>
<protein>
    <submittedName>
        <fullName evidence="5">LacI family transcriptional regulator</fullName>
    </submittedName>
</protein>
<dbReference type="CDD" id="cd06267">
    <property type="entry name" value="PBP1_LacI_sugar_binding-like"/>
    <property type="match status" value="1"/>
</dbReference>
<proteinExistence type="predicted"/>